<feature type="domain" description="F-box" evidence="1">
    <location>
        <begin position="60"/>
        <end position="107"/>
    </location>
</feature>
<dbReference type="InterPro" id="IPR001810">
    <property type="entry name" value="F-box_dom"/>
</dbReference>
<dbReference type="GO" id="GO:1990756">
    <property type="term" value="F:ubiquitin-like ligase-substrate adaptor activity"/>
    <property type="evidence" value="ECO:0007669"/>
    <property type="project" value="TreeGrafter"/>
</dbReference>
<dbReference type="InterPro" id="IPR052821">
    <property type="entry name" value="F-box_only_SRC"/>
</dbReference>
<dbReference type="PROSITE" id="PS50181">
    <property type="entry name" value="FBOX"/>
    <property type="match status" value="1"/>
</dbReference>
<gene>
    <name evidence="2" type="primary">FBX42</name>
</gene>
<organism evidence="2">
    <name type="scientific">Bactrocera dorsalis</name>
    <name type="common">Oriental fruit fly</name>
    <name type="synonym">Dacus dorsalis</name>
    <dbReference type="NCBI Taxonomy" id="27457"/>
    <lineage>
        <taxon>Eukaryota</taxon>
        <taxon>Metazoa</taxon>
        <taxon>Ecdysozoa</taxon>
        <taxon>Arthropoda</taxon>
        <taxon>Hexapoda</taxon>
        <taxon>Insecta</taxon>
        <taxon>Pterygota</taxon>
        <taxon>Neoptera</taxon>
        <taxon>Endopterygota</taxon>
        <taxon>Diptera</taxon>
        <taxon>Brachycera</taxon>
        <taxon>Muscomorpha</taxon>
        <taxon>Tephritoidea</taxon>
        <taxon>Tephritidae</taxon>
        <taxon>Bactrocera</taxon>
        <taxon>Bactrocera</taxon>
    </lineage>
</organism>
<evidence type="ECO:0000259" key="1">
    <source>
        <dbReference type="PROSITE" id="PS50181"/>
    </source>
</evidence>
<proteinExistence type="predicted"/>
<dbReference type="OrthoDB" id="9973021at2759"/>
<accession>A0A034W833</accession>
<dbReference type="Gene3D" id="1.20.1280.50">
    <property type="match status" value="1"/>
</dbReference>
<dbReference type="SMART" id="SM00256">
    <property type="entry name" value="FBOX"/>
    <property type="match status" value="1"/>
</dbReference>
<dbReference type="AlphaFoldDB" id="A0A034W833"/>
<evidence type="ECO:0000313" key="2">
    <source>
        <dbReference type="EMBL" id="JAC50477.1"/>
    </source>
</evidence>
<dbReference type="EMBL" id="GAKP01008475">
    <property type="protein sequence ID" value="JAC50477.1"/>
    <property type="molecule type" value="Transcribed_RNA"/>
</dbReference>
<dbReference type="PANTHER" id="PTHR46432:SF1">
    <property type="entry name" value="F-BOX ONLY PROTEIN 42"/>
    <property type="match status" value="1"/>
</dbReference>
<sequence>MEGVGNEVAASNETLMAATKSDVVKDVYLVTKDTFIVEHKEKRDNDSMPELNGTRDELRTVQLDALPDEILEFILTYLPPYKDLESCRLVCKRWNSVVKNLIRRSKLNLHKGLIDYRLRWEIFSQQTAANVVECKIQQRIWQYPLLRHQLSLDDFLTQL</sequence>
<dbReference type="EMBL" id="GAKP01008473">
    <property type="protein sequence ID" value="JAC50479.1"/>
    <property type="molecule type" value="Transcribed_RNA"/>
</dbReference>
<dbReference type="Pfam" id="PF12937">
    <property type="entry name" value="F-box-like"/>
    <property type="match status" value="1"/>
</dbReference>
<dbReference type="InterPro" id="IPR036047">
    <property type="entry name" value="F-box-like_dom_sf"/>
</dbReference>
<dbReference type="CDD" id="cd22110">
    <property type="entry name" value="F-box_FBXO42"/>
    <property type="match status" value="1"/>
</dbReference>
<dbReference type="GO" id="GO:0019005">
    <property type="term" value="C:SCF ubiquitin ligase complex"/>
    <property type="evidence" value="ECO:0007669"/>
    <property type="project" value="TreeGrafter"/>
</dbReference>
<dbReference type="SUPFAM" id="SSF81383">
    <property type="entry name" value="F-box domain"/>
    <property type="match status" value="1"/>
</dbReference>
<reference evidence="2" key="1">
    <citation type="journal article" date="2014" name="BMC Genomics">
        <title>Characterizing the developmental transcriptome of the oriental fruit fly, Bactrocera dorsalis (Diptera: Tephritidae) through comparative genomic analysis with Drosophila melanogaster utilizing modENCODE datasets.</title>
        <authorList>
            <person name="Geib S.M."/>
            <person name="Calla B."/>
            <person name="Hall B."/>
            <person name="Hou S."/>
            <person name="Manoukis N.C."/>
        </authorList>
    </citation>
    <scope>NUCLEOTIDE SEQUENCE</scope>
    <source>
        <strain evidence="2">Punador</strain>
    </source>
</reference>
<dbReference type="PANTHER" id="PTHR46432">
    <property type="entry name" value="F-BOX ONLY PROTEIN 42"/>
    <property type="match status" value="1"/>
</dbReference>
<protein>
    <submittedName>
        <fullName evidence="2">F-box only protein 42</fullName>
    </submittedName>
</protein>
<name>A0A034W833_BACDO</name>